<evidence type="ECO:0000256" key="1">
    <source>
        <dbReference type="SAM" id="MobiDB-lite"/>
    </source>
</evidence>
<gene>
    <name evidence="2" type="ORF">BCR37DRAFT_348511</name>
</gene>
<dbReference type="RefSeq" id="XP_040724511.1">
    <property type="nucleotide sequence ID" value="XM_040867850.1"/>
</dbReference>
<sequence length="189" mass="19876">MQLKQPLPINSKFDTSNTNPDYSMTAPLNGDGSNFPCKGYLNSPGKHITAQYTAGGQYSIALEGTATHEGGSCQLSLSYDNGATFKVIHSIVGGCPLQSGYNFTMPAGLPAGNNVVFSWTWFNKVGNREMYQNCALVNIQGSGTSQFVAALPAMQIANVGKGCATIEGTEVVFPNPGQSIQFGGSYSNG</sequence>
<keyword evidence="3" id="KW-1185">Reference proteome</keyword>
<proteinExistence type="predicted"/>
<evidence type="ECO:0000313" key="3">
    <source>
        <dbReference type="Proteomes" id="UP000193685"/>
    </source>
</evidence>
<accession>A0A1Y2FC12</accession>
<dbReference type="GeneID" id="63784449"/>
<dbReference type="EMBL" id="MCFI01000012">
    <property type="protein sequence ID" value="ORY80866.1"/>
    <property type="molecule type" value="Genomic_DNA"/>
</dbReference>
<dbReference type="Gene3D" id="2.70.50.70">
    <property type="match status" value="1"/>
</dbReference>
<protein>
    <submittedName>
        <fullName evidence="2">Putative endoglucanase</fullName>
    </submittedName>
</protein>
<comment type="caution">
    <text evidence="2">The sequence shown here is derived from an EMBL/GenBank/DDBJ whole genome shotgun (WGS) entry which is preliminary data.</text>
</comment>
<dbReference type="AlphaFoldDB" id="A0A1Y2FC12"/>
<feature type="compositionally biased region" description="Polar residues" evidence="1">
    <location>
        <begin position="12"/>
        <end position="22"/>
    </location>
</feature>
<reference evidence="2 3" key="1">
    <citation type="submission" date="2016-07" db="EMBL/GenBank/DDBJ databases">
        <title>Pervasive Adenine N6-methylation of Active Genes in Fungi.</title>
        <authorList>
            <consortium name="DOE Joint Genome Institute"/>
            <person name="Mondo S.J."/>
            <person name="Dannebaum R.O."/>
            <person name="Kuo R.C."/>
            <person name="Labutti K."/>
            <person name="Haridas S."/>
            <person name="Kuo A."/>
            <person name="Salamov A."/>
            <person name="Ahrendt S.R."/>
            <person name="Lipzen A."/>
            <person name="Sullivan W."/>
            <person name="Andreopoulos W.B."/>
            <person name="Clum A."/>
            <person name="Lindquist E."/>
            <person name="Daum C."/>
            <person name="Ramamoorthy G.K."/>
            <person name="Gryganskyi A."/>
            <person name="Culley D."/>
            <person name="Magnuson J.K."/>
            <person name="James T.Y."/>
            <person name="O'Malley M.A."/>
            <person name="Stajich J.E."/>
            <person name="Spatafora J.W."/>
            <person name="Visel A."/>
            <person name="Grigoriev I.V."/>
        </authorList>
    </citation>
    <scope>NUCLEOTIDE SEQUENCE [LARGE SCALE GENOMIC DNA]</scope>
    <source>
        <strain evidence="2 3">12-1054</strain>
    </source>
</reference>
<feature type="non-terminal residue" evidence="2">
    <location>
        <position position="189"/>
    </location>
</feature>
<dbReference type="Proteomes" id="UP000193685">
    <property type="component" value="Unassembled WGS sequence"/>
</dbReference>
<evidence type="ECO:0000313" key="2">
    <source>
        <dbReference type="EMBL" id="ORY80866.1"/>
    </source>
</evidence>
<dbReference type="PANTHER" id="PTHR36182:SF1">
    <property type="entry name" value="PROTEIN, PUTATIVE (AFU_ORTHOLOGUE AFUA_6G10930)-RELATED"/>
    <property type="match status" value="1"/>
</dbReference>
<name>A0A1Y2FC12_PROLT</name>
<dbReference type="PANTHER" id="PTHR36182">
    <property type="entry name" value="PROTEIN, PUTATIVE (AFU_ORTHOLOGUE AFUA_6G10930)-RELATED"/>
    <property type="match status" value="1"/>
</dbReference>
<dbReference type="OrthoDB" id="2342176at2759"/>
<dbReference type="OMA" id="MNCADVV"/>
<organism evidence="2 3">
    <name type="scientific">Protomyces lactucae-debilis</name>
    <dbReference type="NCBI Taxonomy" id="2754530"/>
    <lineage>
        <taxon>Eukaryota</taxon>
        <taxon>Fungi</taxon>
        <taxon>Dikarya</taxon>
        <taxon>Ascomycota</taxon>
        <taxon>Taphrinomycotina</taxon>
        <taxon>Taphrinomycetes</taxon>
        <taxon>Taphrinales</taxon>
        <taxon>Protomycetaceae</taxon>
        <taxon>Protomyces</taxon>
    </lineage>
</organism>
<feature type="region of interest" description="Disordered" evidence="1">
    <location>
        <begin position="1"/>
        <end position="25"/>
    </location>
</feature>